<dbReference type="RefSeq" id="WP_012322066.1">
    <property type="nucleotide sequence ID" value="NC_010505.1"/>
</dbReference>
<evidence type="ECO:0000313" key="2">
    <source>
        <dbReference type="Proteomes" id="UP000006589"/>
    </source>
</evidence>
<organism evidence="1 2">
    <name type="scientific">Methylobacterium radiotolerans (strain ATCC 27329 / DSM 1819 / JCM 2831 / NBRC 15690 / NCIMB 10815 / 0-1)</name>
    <dbReference type="NCBI Taxonomy" id="426355"/>
    <lineage>
        <taxon>Bacteria</taxon>
        <taxon>Pseudomonadati</taxon>
        <taxon>Pseudomonadota</taxon>
        <taxon>Alphaproteobacteria</taxon>
        <taxon>Hyphomicrobiales</taxon>
        <taxon>Methylobacteriaceae</taxon>
        <taxon>Methylobacterium</taxon>
    </lineage>
</organism>
<name>B1LW59_METRJ</name>
<dbReference type="EMBL" id="CP001001">
    <property type="protein sequence ID" value="ACB27122.1"/>
    <property type="molecule type" value="Genomic_DNA"/>
</dbReference>
<proteinExistence type="predicted"/>
<dbReference type="PATRIC" id="fig|426355.14.peg.5239"/>
<evidence type="ECO:0000313" key="1">
    <source>
        <dbReference type="EMBL" id="ACB27122.1"/>
    </source>
</evidence>
<dbReference type="eggNOG" id="ENOG502ZU89">
    <property type="taxonomic scope" value="Bacteria"/>
</dbReference>
<dbReference type="HOGENOM" id="CLU_1832825_0_0_5"/>
<dbReference type="STRING" id="426355.Mrad2831_5165"/>
<reference evidence="1 2" key="1">
    <citation type="submission" date="2008-03" db="EMBL/GenBank/DDBJ databases">
        <title>Complete sequence of chromosome of Methylobacterium radiotolerans JCM 2831.</title>
        <authorList>
            <consortium name="US DOE Joint Genome Institute"/>
            <person name="Copeland A."/>
            <person name="Lucas S."/>
            <person name="Lapidus A."/>
            <person name="Glavina del Rio T."/>
            <person name="Dalin E."/>
            <person name="Tice H."/>
            <person name="Bruce D."/>
            <person name="Goodwin L."/>
            <person name="Pitluck S."/>
            <person name="Kiss H."/>
            <person name="Brettin T."/>
            <person name="Detter J.C."/>
            <person name="Han C."/>
            <person name="Kuske C.R."/>
            <person name="Schmutz J."/>
            <person name="Larimer F."/>
            <person name="Land M."/>
            <person name="Hauser L."/>
            <person name="Kyrpides N."/>
            <person name="Mikhailova N."/>
            <person name="Marx C.J."/>
            <person name="Richardson P."/>
        </authorList>
    </citation>
    <scope>NUCLEOTIDE SEQUENCE [LARGE SCALE GENOMIC DNA]</scope>
    <source>
        <strain evidence="2">ATCC 27329 / DSM 1819 / JCM 2831 / NBRC 15690 / NCIMB 10815 / 0-1</strain>
    </source>
</reference>
<dbReference type="AlphaFoldDB" id="B1LW59"/>
<dbReference type="KEGG" id="mrd:Mrad2831_5165"/>
<dbReference type="GeneID" id="6141235"/>
<dbReference type="OrthoDB" id="7999993at2"/>
<dbReference type="Proteomes" id="UP000006589">
    <property type="component" value="Chromosome"/>
</dbReference>
<gene>
    <name evidence="1" type="ordered locus">Mrad2831_5165</name>
</gene>
<sequence>MMLALSRQQRRAFERNVAENEPIIQADARFFDRFPHREYRIRRMSRPEVAQLEAARGEPLPPMRAGAARFTLVKQLAPGVRLRIFVPGPGDEDGSDVSDALGASLWSRYAEQHPAMVDREAALRKALVEAGRPPRNGVTP</sequence>
<protein>
    <submittedName>
        <fullName evidence="1">Uncharacterized protein</fullName>
    </submittedName>
</protein>
<accession>B1LW59</accession>